<accession>A0A1H6VTB0</accession>
<reference evidence="1 2" key="1">
    <citation type="submission" date="2016-10" db="EMBL/GenBank/DDBJ databases">
        <authorList>
            <person name="de Groot N.N."/>
        </authorList>
    </citation>
    <scope>NUCLEOTIDE SEQUENCE [LARGE SCALE GENOMIC DNA]</scope>
    <source>
        <strain evidence="1 2">DSM 1041</strain>
    </source>
</reference>
<dbReference type="AlphaFoldDB" id="A0A1H6VTB0"/>
<proteinExistence type="predicted"/>
<protein>
    <submittedName>
        <fullName evidence="1">Uncharacterized protein</fullName>
    </submittedName>
</protein>
<gene>
    <name evidence="1" type="ORF">SAMN04244579_03046</name>
</gene>
<organism evidence="1 2">
    <name type="scientific">Azotobacter beijerinckii</name>
    <dbReference type="NCBI Taxonomy" id="170623"/>
    <lineage>
        <taxon>Bacteria</taxon>
        <taxon>Pseudomonadati</taxon>
        <taxon>Pseudomonadota</taxon>
        <taxon>Gammaproteobacteria</taxon>
        <taxon>Pseudomonadales</taxon>
        <taxon>Pseudomonadaceae</taxon>
        <taxon>Azotobacter</taxon>
    </lineage>
</organism>
<feature type="non-terminal residue" evidence="1">
    <location>
        <position position="1"/>
    </location>
</feature>
<dbReference type="EMBL" id="FNYO01000036">
    <property type="protein sequence ID" value="SEJ07881.1"/>
    <property type="molecule type" value="Genomic_DNA"/>
</dbReference>
<sequence>SRAKHGFAKRYRPELPWNCRFLSNRALRQEISGLIQTFLKAAVSEGSLVHSGYILYYVANEPRVLAVEVDSRSPGDVLPLRDEDPVLTLYAHSFLAADLMRTEYEKLNDKLIKLNRLSQDNNIKLGVYLSSWLGYLRVTCEGFENLKMRLLLQNDRPVDFRELISKSDEIGRVMKDHRTPLREFRNNVFHPRSNIEAIRKFFTYEAERLPWAHKLHAAFAEFFSKYRIFCEVHYMIHGRRNEMITGRKRPKQRKMNAS</sequence>
<dbReference type="RefSeq" id="WP_217648013.1">
    <property type="nucleotide sequence ID" value="NZ_FNYO01000036.1"/>
</dbReference>
<dbReference type="Proteomes" id="UP000199005">
    <property type="component" value="Unassembled WGS sequence"/>
</dbReference>
<evidence type="ECO:0000313" key="2">
    <source>
        <dbReference type="Proteomes" id="UP000199005"/>
    </source>
</evidence>
<evidence type="ECO:0000313" key="1">
    <source>
        <dbReference type="EMBL" id="SEJ07881.1"/>
    </source>
</evidence>
<name>A0A1H6VTB0_9GAMM</name>